<evidence type="ECO:0000313" key="2">
    <source>
        <dbReference type="EMBL" id="CAG9122972.1"/>
    </source>
</evidence>
<protein>
    <submittedName>
        <fullName evidence="2">(diamondback moth) hypothetical protein</fullName>
    </submittedName>
</protein>
<sequence length="93" mass="9788">MPKIGVGEGGGGHAARMSALLCCRRPRAADMGAALSQEGSCEAAGLPQPPTMADVIRERKKKGGGAALGTLRRRIAAAARRPRDPRPDRGMWR</sequence>
<evidence type="ECO:0000256" key="1">
    <source>
        <dbReference type="SAM" id="MobiDB-lite"/>
    </source>
</evidence>
<gene>
    <name evidence="2" type="ORF">PLXY2_LOCUS7775</name>
</gene>
<reference evidence="2" key="1">
    <citation type="submission" date="2020-11" db="EMBL/GenBank/DDBJ databases">
        <authorList>
            <person name="Whiteford S."/>
        </authorList>
    </citation>
    <scope>NUCLEOTIDE SEQUENCE</scope>
</reference>
<feature type="region of interest" description="Disordered" evidence="1">
    <location>
        <begin position="61"/>
        <end position="93"/>
    </location>
</feature>
<proteinExistence type="predicted"/>
<name>A0A8S4F5U8_PLUXY</name>
<feature type="compositionally biased region" description="Basic and acidic residues" evidence="1">
    <location>
        <begin position="81"/>
        <end position="93"/>
    </location>
</feature>
<dbReference type="EMBL" id="CAJHNJ030000028">
    <property type="protein sequence ID" value="CAG9122972.1"/>
    <property type="molecule type" value="Genomic_DNA"/>
</dbReference>
<dbReference type="AlphaFoldDB" id="A0A8S4F5U8"/>
<evidence type="ECO:0000313" key="3">
    <source>
        <dbReference type="Proteomes" id="UP000653454"/>
    </source>
</evidence>
<dbReference type="Proteomes" id="UP000653454">
    <property type="component" value="Unassembled WGS sequence"/>
</dbReference>
<keyword evidence="3" id="KW-1185">Reference proteome</keyword>
<comment type="caution">
    <text evidence="2">The sequence shown here is derived from an EMBL/GenBank/DDBJ whole genome shotgun (WGS) entry which is preliminary data.</text>
</comment>
<organism evidence="2 3">
    <name type="scientific">Plutella xylostella</name>
    <name type="common">Diamondback moth</name>
    <name type="synonym">Plutella maculipennis</name>
    <dbReference type="NCBI Taxonomy" id="51655"/>
    <lineage>
        <taxon>Eukaryota</taxon>
        <taxon>Metazoa</taxon>
        <taxon>Ecdysozoa</taxon>
        <taxon>Arthropoda</taxon>
        <taxon>Hexapoda</taxon>
        <taxon>Insecta</taxon>
        <taxon>Pterygota</taxon>
        <taxon>Neoptera</taxon>
        <taxon>Endopterygota</taxon>
        <taxon>Lepidoptera</taxon>
        <taxon>Glossata</taxon>
        <taxon>Ditrysia</taxon>
        <taxon>Yponomeutoidea</taxon>
        <taxon>Plutellidae</taxon>
        <taxon>Plutella</taxon>
    </lineage>
</organism>
<accession>A0A8S4F5U8</accession>